<evidence type="ECO:0000256" key="1">
    <source>
        <dbReference type="ARBA" id="ARBA00010371"/>
    </source>
</evidence>
<evidence type="ECO:0000256" key="2">
    <source>
        <dbReference type="ARBA" id="ARBA00022857"/>
    </source>
</evidence>
<evidence type="ECO:0000313" key="8">
    <source>
        <dbReference type="Proteomes" id="UP000194798"/>
    </source>
</evidence>
<keyword evidence="2" id="KW-0521">NADP</keyword>
<comment type="caution">
    <text evidence="7">The sequence shown here is derived from an EMBL/GenBank/DDBJ whole genome shotgun (WGS) entry which is preliminary data.</text>
</comment>
<dbReference type="InterPro" id="IPR036291">
    <property type="entry name" value="NAD(P)-bd_dom_sf"/>
</dbReference>
<name>A0A251XAR7_9GAMM</name>
<dbReference type="SUPFAM" id="SSF50129">
    <property type="entry name" value="GroES-like"/>
    <property type="match status" value="1"/>
</dbReference>
<dbReference type="InterPro" id="IPR013154">
    <property type="entry name" value="ADH-like_N"/>
</dbReference>
<dbReference type="PANTHER" id="PTHR48106">
    <property type="entry name" value="QUINONE OXIDOREDUCTASE PIG3-RELATED"/>
    <property type="match status" value="1"/>
</dbReference>
<dbReference type="Pfam" id="PF00107">
    <property type="entry name" value="ADH_zinc_N"/>
    <property type="match status" value="1"/>
</dbReference>
<protein>
    <recommendedName>
        <fullName evidence="4">NADPH:quinone reductase</fullName>
        <ecNumber evidence="4">1.6.5.5</ecNumber>
    </recommendedName>
</protein>
<dbReference type="SMR" id="A0A251XAR7"/>
<dbReference type="Gene3D" id="3.90.180.10">
    <property type="entry name" value="Medium-chain alcohol dehydrogenases, catalytic domain"/>
    <property type="match status" value="1"/>
</dbReference>
<dbReference type="InterPro" id="IPR011032">
    <property type="entry name" value="GroES-like_sf"/>
</dbReference>
<keyword evidence="8" id="KW-1185">Reference proteome</keyword>
<evidence type="ECO:0000256" key="4">
    <source>
        <dbReference type="ARBA" id="ARBA00038919"/>
    </source>
</evidence>
<evidence type="ECO:0000313" key="7">
    <source>
        <dbReference type="EMBL" id="OUD15459.1"/>
    </source>
</evidence>
<dbReference type="Proteomes" id="UP000194798">
    <property type="component" value="Unassembled WGS sequence"/>
</dbReference>
<dbReference type="SUPFAM" id="SSF51735">
    <property type="entry name" value="NAD(P)-binding Rossmann-fold domains"/>
    <property type="match status" value="1"/>
</dbReference>
<feature type="domain" description="Enoyl reductase (ER)" evidence="6">
    <location>
        <begin position="11"/>
        <end position="322"/>
    </location>
</feature>
<sequence length="324" mass="34500">MAHAIRIHKTGGTEVLQWEEIEVGQPAARQLRLKQTAIGLNFIDIYFRTGLYRAAQLPFIPGMEAAGVVAEVGADVTEFAVGDRVAYAPIMGAYTQERLIDADKVVKLPDTITDEVAAAIMLKGMTAYYLLRQTYCVKPGDTILIHAAAGGVGLLVCQWAKHLGATVIGTVGNEAKAALAKANGCDYPIVYTKEDFVQRVKTLTDGRGVAVVYDSVGKDTFMASLDCLRPLGMMVSFGQASGAVDPLELSVLSQKGSLFLTRPTLMDYTATHSQLVTCANGLFEALAQGALSIAIPQRFALADAAHAHAALESRQTTGATLLLP</sequence>
<dbReference type="GO" id="GO:0070402">
    <property type="term" value="F:NADPH binding"/>
    <property type="evidence" value="ECO:0007669"/>
    <property type="project" value="TreeGrafter"/>
</dbReference>
<proteinExistence type="inferred from homology"/>
<dbReference type="RefSeq" id="WP_086487055.1">
    <property type="nucleotide sequence ID" value="NZ_MSLT01000006.1"/>
</dbReference>
<evidence type="ECO:0000259" key="6">
    <source>
        <dbReference type="SMART" id="SM00829"/>
    </source>
</evidence>
<dbReference type="GO" id="GO:0035925">
    <property type="term" value="F:mRNA 3'-UTR AU-rich region binding"/>
    <property type="evidence" value="ECO:0007669"/>
    <property type="project" value="TreeGrafter"/>
</dbReference>
<dbReference type="InterPro" id="IPR047618">
    <property type="entry name" value="QOR-like"/>
</dbReference>
<dbReference type="EMBL" id="MSLT01000006">
    <property type="protein sequence ID" value="OUD15459.1"/>
    <property type="molecule type" value="Genomic_DNA"/>
</dbReference>
<dbReference type="GO" id="GO:0003960">
    <property type="term" value="F:quinone reductase (NADPH) activity"/>
    <property type="evidence" value="ECO:0007669"/>
    <property type="project" value="UniProtKB-EC"/>
</dbReference>
<dbReference type="EC" id="1.6.5.5" evidence="4"/>
<keyword evidence="3" id="KW-0560">Oxidoreductase</keyword>
<dbReference type="SMART" id="SM00829">
    <property type="entry name" value="PKS_ER"/>
    <property type="match status" value="1"/>
</dbReference>
<dbReference type="FunFam" id="3.40.50.720:FF:000053">
    <property type="entry name" value="Quinone oxidoreductase 1"/>
    <property type="match status" value="1"/>
</dbReference>
<evidence type="ECO:0000256" key="5">
    <source>
        <dbReference type="ARBA" id="ARBA00048980"/>
    </source>
</evidence>
<dbReference type="InterPro" id="IPR020843">
    <property type="entry name" value="ER"/>
</dbReference>
<dbReference type="OrthoDB" id="9785812at2"/>
<gene>
    <name evidence="7" type="ORF">TPSD3_02735</name>
</gene>
<dbReference type="InterPro" id="IPR002364">
    <property type="entry name" value="Quin_OxRdtase/zeta-crystal_CS"/>
</dbReference>
<comment type="similarity">
    <text evidence="1">Belongs to the zinc-containing alcohol dehydrogenase family. Quinone oxidoreductase subfamily.</text>
</comment>
<reference evidence="7 8" key="1">
    <citation type="submission" date="2016-12" db="EMBL/GenBank/DDBJ databases">
        <title>Thioflexothrix psekupsii D3 genome sequencing and assembly.</title>
        <authorList>
            <person name="Fomenkov A."/>
            <person name="Vincze T."/>
            <person name="Grabovich M."/>
            <person name="Anton B.P."/>
            <person name="Dubinina G."/>
            <person name="Orlova M."/>
            <person name="Belousova E."/>
            <person name="Roberts R.J."/>
        </authorList>
    </citation>
    <scope>NUCLEOTIDE SEQUENCE [LARGE SCALE GENOMIC DNA]</scope>
    <source>
        <strain evidence="7">D3</strain>
    </source>
</reference>
<evidence type="ECO:0000256" key="3">
    <source>
        <dbReference type="ARBA" id="ARBA00023002"/>
    </source>
</evidence>
<dbReference type="Pfam" id="PF08240">
    <property type="entry name" value="ADH_N"/>
    <property type="match status" value="1"/>
</dbReference>
<accession>A0A251XAR7</accession>
<dbReference type="InterPro" id="IPR013149">
    <property type="entry name" value="ADH-like_C"/>
</dbReference>
<dbReference type="PANTHER" id="PTHR48106:SF13">
    <property type="entry name" value="QUINONE OXIDOREDUCTASE-RELATED"/>
    <property type="match status" value="1"/>
</dbReference>
<comment type="catalytic activity">
    <reaction evidence="5">
        <text>2 a quinone + NADPH + H(+) = 2 a 1,4-benzosemiquinone + NADP(+)</text>
        <dbReference type="Rhea" id="RHEA:14269"/>
        <dbReference type="ChEBI" id="CHEBI:15378"/>
        <dbReference type="ChEBI" id="CHEBI:57783"/>
        <dbReference type="ChEBI" id="CHEBI:58349"/>
        <dbReference type="ChEBI" id="CHEBI:132124"/>
        <dbReference type="ChEBI" id="CHEBI:134225"/>
        <dbReference type="EC" id="1.6.5.5"/>
    </reaction>
</comment>
<dbReference type="GO" id="GO:0005829">
    <property type="term" value="C:cytosol"/>
    <property type="evidence" value="ECO:0007669"/>
    <property type="project" value="TreeGrafter"/>
</dbReference>
<dbReference type="CDD" id="cd05286">
    <property type="entry name" value="QOR2"/>
    <property type="match status" value="1"/>
</dbReference>
<dbReference type="GO" id="GO:0008270">
    <property type="term" value="F:zinc ion binding"/>
    <property type="evidence" value="ECO:0007669"/>
    <property type="project" value="InterPro"/>
</dbReference>
<dbReference type="PROSITE" id="PS01162">
    <property type="entry name" value="QOR_ZETA_CRYSTAL"/>
    <property type="match status" value="1"/>
</dbReference>
<organism evidence="7 8">
    <name type="scientific">Thioflexithrix psekupsensis</name>
    <dbReference type="NCBI Taxonomy" id="1570016"/>
    <lineage>
        <taxon>Bacteria</taxon>
        <taxon>Pseudomonadati</taxon>
        <taxon>Pseudomonadota</taxon>
        <taxon>Gammaproteobacteria</taxon>
        <taxon>Thiotrichales</taxon>
        <taxon>Thioflexithrix</taxon>
    </lineage>
</organism>
<dbReference type="Gene3D" id="3.40.50.720">
    <property type="entry name" value="NAD(P)-binding Rossmann-like Domain"/>
    <property type="match status" value="1"/>
</dbReference>
<dbReference type="AlphaFoldDB" id="A0A251XAR7"/>
<dbReference type="NCBIfam" id="NF008024">
    <property type="entry name" value="PRK10754.1"/>
    <property type="match status" value="1"/>
</dbReference>